<protein>
    <submittedName>
        <fullName evidence="2">Uncharacterized protein</fullName>
    </submittedName>
</protein>
<gene>
    <name evidence="2" type="ORF">SBD_3800</name>
</gene>
<dbReference type="Proteomes" id="UP000030760">
    <property type="component" value="Unassembled WGS sequence"/>
</dbReference>
<accession>M3EY29</accession>
<organism evidence="2 3">
    <name type="scientific">Streptomyces bottropensis ATCC 25435</name>
    <dbReference type="NCBI Taxonomy" id="1054862"/>
    <lineage>
        <taxon>Bacteria</taxon>
        <taxon>Bacillati</taxon>
        <taxon>Actinomycetota</taxon>
        <taxon>Actinomycetes</taxon>
        <taxon>Kitasatosporales</taxon>
        <taxon>Streptomycetaceae</taxon>
        <taxon>Streptomyces</taxon>
    </lineage>
</organism>
<evidence type="ECO:0000313" key="3">
    <source>
        <dbReference type="Proteomes" id="UP000030760"/>
    </source>
</evidence>
<evidence type="ECO:0000256" key="1">
    <source>
        <dbReference type="SAM" id="MobiDB-lite"/>
    </source>
</evidence>
<evidence type="ECO:0000313" key="2">
    <source>
        <dbReference type="EMBL" id="EMF54133.1"/>
    </source>
</evidence>
<dbReference type="EMBL" id="KB405078">
    <property type="protein sequence ID" value="EMF54133.1"/>
    <property type="molecule type" value="Genomic_DNA"/>
</dbReference>
<reference evidence="3" key="1">
    <citation type="journal article" date="2013" name="Genome Announc.">
        <title>Draft Genome Sequence of Streptomyces bottropensis ATCC 25435, a Bottromycin-Producing Actinomycete.</title>
        <authorList>
            <person name="Zhang H."/>
            <person name="Zhou W."/>
            <person name="Zhuang Y."/>
            <person name="Liang X."/>
            <person name="Liu T."/>
        </authorList>
    </citation>
    <scope>NUCLEOTIDE SEQUENCE [LARGE SCALE GENOMIC DNA]</scope>
    <source>
        <strain evidence="3">ATCC 25435</strain>
    </source>
</reference>
<sequence length="60" mass="6113">MVTGLRDAWRPACALRGDGPVAGMAAGLRGMATRLRDAARRDRTMKGGEAAGSRADGAVG</sequence>
<proteinExistence type="predicted"/>
<name>M3EY29_9ACTN</name>
<feature type="region of interest" description="Disordered" evidence="1">
    <location>
        <begin position="39"/>
        <end position="60"/>
    </location>
</feature>
<dbReference type="AlphaFoldDB" id="M3EY29"/>